<sequence length="573" mass="63033">MFGRTTRRQNSLKLPTEIDRLQSPSPRPGAPASQRSRQIKPYVLGALALATVLLFAWVIDYAASSAAARNGSFPQQGLPRVALMFLSRGALPYEPVWREFLEGIPDKHQEATGKQGKLLAPWEAAFSLFVHVPGRFRFPKDSLFSGHETKQRVAVEWGQWTVMAAERILLAAALAGDPWAARFVLLSESCIPLYPASVVWMQLISQPLSRIDACMRPEDPEDYNKRMGYRMHADMVTGDLMADHWRKSSQWFALTREHVDWIVQDTQIRDIFAKECWVDKENLEKGWSMWRFCVSDEHYVPTLLAVLGLDSQTDCKGSVTSAWWDGPYFHPKTWQSEEMDPHLVTMLRGADNGQCPSSEAVRTADMALQGVLRSSAPGSILQGDRLWGPPSRRKGQYRTAGTTDDDDEESRNRRRQLLGVRGSMSSSSRPSSKARRLLSLPGGVAGPTTHLPEIDGVGIHPPVSGNPLVSAATLAPFQGSSASLGLNPGARLQEIRDVAPAAVSLRRLLEQPSPADLDGPLGALQDAVNAYQAMGYDCPLFARKFGAEAAPAVEAVLGDILQAPQDVFSPVSS</sequence>
<dbReference type="Pfam" id="PF02485">
    <property type="entry name" value="Branch"/>
    <property type="match status" value="1"/>
</dbReference>
<evidence type="ECO:0000256" key="3">
    <source>
        <dbReference type="ARBA" id="ARBA00022679"/>
    </source>
</evidence>
<dbReference type="GO" id="GO:0016020">
    <property type="term" value="C:membrane"/>
    <property type="evidence" value="ECO:0007669"/>
    <property type="project" value="UniProtKB-SubCell"/>
</dbReference>
<keyword evidence="9" id="KW-1185">Reference proteome</keyword>
<evidence type="ECO:0000256" key="2">
    <source>
        <dbReference type="ARBA" id="ARBA00022676"/>
    </source>
</evidence>
<dbReference type="EMBL" id="JALJOV010000346">
    <property type="protein sequence ID" value="KAK9864497.1"/>
    <property type="molecule type" value="Genomic_DNA"/>
</dbReference>
<evidence type="ECO:0000256" key="5">
    <source>
        <dbReference type="ARBA" id="ARBA00023180"/>
    </source>
</evidence>
<dbReference type="GO" id="GO:0016757">
    <property type="term" value="F:glycosyltransferase activity"/>
    <property type="evidence" value="ECO:0007669"/>
    <property type="project" value="UniProtKB-KW"/>
</dbReference>
<protein>
    <submittedName>
        <fullName evidence="8">Uncharacterized protein</fullName>
    </submittedName>
</protein>
<evidence type="ECO:0000256" key="1">
    <source>
        <dbReference type="ARBA" id="ARBA00004606"/>
    </source>
</evidence>
<keyword evidence="4 7" id="KW-0472">Membrane</keyword>
<feature type="transmembrane region" description="Helical" evidence="7">
    <location>
        <begin position="42"/>
        <end position="59"/>
    </location>
</feature>
<comment type="subcellular location">
    <subcellularLocation>
        <location evidence="1">Membrane</location>
        <topology evidence="1">Single-pass type II membrane protein</topology>
    </subcellularLocation>
</comment>
<feature type="region of interest" description="Disordered" evidence="6">
    <location>
        <begin position="379"/>
        <end position="444"/>
    </location>
</feature>
<gene>
    <name evidence="8" type="ORF">WJX84_010563</name>
</gene>
<feature type="compositionally biased region" description="Low complexity" evidence="6">
    <location>
        <begin position="417"/>
        <end position="431"/>
    </location>
</feature>
<keyword evidence="2" id="KW-0328">Glycosyltransferase</keyword>
<dbReference type="AlphaFoldDB" id="A0AAW1T788"/>
<organism evidence="8 9">
    <name type="scientific">Apatococcus fuscideae</name>
    <dbReference type="NCBI Taxonomy" id="2026836"/>
    <lineage>
        <taxon>Eukaryota</taxon>
        <taxon>Viridiplantae</taxon>
        <taxon>Chlorophyta</taxon>
        <taxon>core chlorophytes</taxon>
        <taxon>Trebouxiophyceae</taxon>
        <taxon>Chlorellales</taxon>
        <taxon>Chlorellaceae</taxon>
        <taxon>Apatococcus</taxon>
    </lineage>
</organism>
<dbReference type="InterPro" id="IPR044174">
    <property type="entry name" value="BC10-like"/>
</dbReference>
<keyword evidence="5" id="KW-0325">Glycoprotein</keyword>
<proteinExistence type="predicted"/>
<keyword evidence="7" id="KW-0812">Transmembrane</keyword>
<evidence type="ECO:0000256" key="4">
    <source>
        <dbReference type="ARBA" id="ARBA00023136"/>
    </source>
</evidence>
<evidence type="ECO:0000256" key="6">
    <source>
        <dbReference type="SAM" id="MobiDB-lite"/>
    </source>
</evidence>
<feature type="region of interest" description="Disordered" evidence="6">
    <location>
        <begin position="1"/>
        <end position="35"/>
    </location>
</feature>
<dbReference type="PANTHER" id="PTHR31042">
    <property type="entry name" value="CORE-2/I-BRANCHING BETA-1,6-N-ACETYLGLUCOSAMINYLTRANSFERASE FAMILY PROTEIN-RELATED"/>
    <property type="match status" value="1"/>
</dbReference>
<evidence type="ECO:0000313" key="9">
    <source>
        <dbReference type="Proteomes" id="UP001485043"/>
    </source>
</evidence>
<accession>A0AAW1T788</accession>
<comment type="caution">
    <text evidence="8">The sequence shown here is derived from an EMBL/GenBank/DDBJ whole genome shotgun (WGS) entry which is preliminary data.</text>
</comment>
<dbReference type="Proteomes" id="UP001485043">
    <property type="component" value="Unassembled WGS sequence"/>
</dbReference>
<name>A0AAW1T788_9CHLO</name>
<keyword evidence="3" id="KW-0808">Transferase</keyword>
<reference evidence="8 9" key="1">
    <citation type="journal article" date="2024" name="Nat. Commun.">
        <title>Phylogenomics reveals the evolutionary origins of lichenization in chlorophyte algae.</title>
        <authorList>
            <person name="Puginier C."/>
            <person name="Libourel C."/>
            <person name="Otte J."/>
            <person name="Skaloud P."/>
            <person name="Haon M."/>
            <person name="Grisel S."/>
            <person name="Petersen M."/>
            <person name="Berrin J.G."/>
            <person name="Delaux P.M."/>
            <person name="Dal Grande F."/>
            <person name="Keller J."/>
        </authorList>
    </citation>
    <scope>NUCLEOTIDE SEQUENCE [LARGE SCALE GENOMIC DNA]</scope>
    <source>
        <strain evidence="8 9">SAG 2523</strain>
    </source>
</reference>
<dbReference type="PANTHER" id="PTHR31042:SF8">
    <property type="entry name" value="CORE-2_I-BRANCHING BETA-1,6-N-ACETYLGLUCOSAMINYLTRANSFERASE FAMILY PROTEIN"/>
    <property type="match status" value="1"/>
</dbReference>
<dbReference type="InterPro" id="IPR003406">
    <property type="entry name" value="Glyco_trans_14"/>
</dbReference>
<keyword evidence="7" id="KW-1133">Transmembrane helix</keyword>
<evidence type="ECO:0000313" key="8">
    <source>
        <dbReference type="EMBL" id="KAK9864497.1"/>
    </source>
</evidence>
<evidence type="ECO:0000256" key="7">
    <source>
        <dbReference type="SAM" id="Phobius"/>
    </source>
</evidence>